<evidence type="ECO:0000256" key="4">
    <source>
        <dbReference type="ARBA" id="ARBA00022824"/>
    </source>
</evidence>
<feature type="transmembrane region" description="Helical" evidence="14">
    <location>
        <begin position="382"/>
        <end position="401"/>
    </location>
</feature>
<dbReference type="Proteomes" id="UP000594260">
    <property type="component" value="Unplaced"/>
</dbReference>
<dbReference type="Pfam" id="PF24858">
    <property type="entry name" value="AGMP_C"/>
    <property type="match status" value="1"/>
</dbReference>
<evidence type="ECO:0000313" key="17">
    <source>
        <dbReference type="EnsemblMetazoa" id="XP_022668673"/>
    </source>
</evidence>
<dbReference type="InterPro" id="IPR051689">
    <property type="entry name" value="Sterol_desaturase/TMEM195"/>
</dbReference>
<dbReference type="GO" id="GO:0005789">
    <property type="term" value="C:endoplasmic reticulum membrane"/>
    <property type="evidence" value="ECO:0007669"/>
    <property type="project" value="UniProtKB-SubCell"/>
</dbReference>
<feature type="transmembrane region" description="Helical" evidence="14">
    <location>
        <begin position="95"/>
        <end position="113"/>
    </location>
</feature>
<dbReference type="AlphaFoldDB" id="A0A7M7MIW0"/>
<feature type="domain" description="Fatty acid hydroxylase" evidence="15">
    <location>
        <begin position="134"/>
        <end position="268"/>
    </location>
</feature>
<keyword evidence="9 14" id="KW-0472">Membrane</keyword>
<dbReference type="PANTHER" id="PTHR21624:SF1">
    <property type="entry name" value="ALKYLGLYCEROL MONOOXYGENASE"/>
    <property type="match status" value="1"/>
</dbReference>
<evidence type="ECO:0000256" key="8">
    <source>
        <dbReference type="ARBA" id="ARBA00023098"/>
    </source>
</evidence>
<evidence type="ECO:0000256" key="9">
    <source>
        <dbReference type="ARBA" id="ARBA00023136"/>
    </source>
</evidence>
<evidence type="ECO:0000259" key="15">
    <source>
        <dbReference type="Pfam" id="PF04116"/>
    </source>
</evidence>
<comment type="catalytic activity">
    <reaction evidence="13">
        <text>1-O-(1,2-saturated-alkyl)-sn-glycerol + (6R)-L-erythro-5,6,7,8-tetrahydrobiopterin + O2 = a 1-(1-hydroxyalkyl)-sn-glycerol + (6R)-L-erythro-6,7-dihydrobiopterin + H2O</text>
        <dbReference type="Rhea" id="RHEA:36255"/>
        <dbReference type="ChEBI" id="CHEBI:15377"/>
        <dbReference type="ChEBI" id="CHEBI:15379"/>
        <dbReference type="ChEBI" id="CHEBI:43120"/>
        <dbReference type="ChEBI" id="CHEBI:59560"/>
        <dbReference type="ChEBI" id="CHEBI:73418"/>
        <dbReference type="ChEBI" id="CHEBI:83957"/>
        <dbReference type="EC" id="1.14.16.5"/>
    </reaction>
</comment>
<comment type="subcellular location">
    <subcellularLocation>
        <location evidence="2">Endoplasmic reticulum membrane</location>
        <topology evidence="2">Multi-pass membrane protein</topology>
    </subcellularLocation>
</comment>
<dbReference type="EC" id="1.14.16.5" evidence="11"/>
<feature type="transmembrane region" description="Helical" evidence="14">
    <location>
        <begin position="63"/>
        <end position="83"/>
    </location>
</feature>
<dbReference type="RefSeq" id="XP_022668673.1">
    <property type="nucleotide sequence ID" value="XM_022812938.1"/>
</dbReference>
<organism evidence="17 18">
    <name type="scientific">Varroa destructor</name>
    <name type="common">Honeybee mite</name>
    <dbReference type="NCBI Taxonomy" id="109461"/>
    <lineage>
        <taxon>Eukaryota</taxon>
        <taxon>Metazoa</taxon>
        <taxon>Ecdysozoa</taxon>
        <taxon>Arthropoda</taxon>
        <taxon>Chelicerata</taxon>
        <taxon>Arachnida</taxon>
        <taxon>Acari</taxon>
        <taxon>Parasitiformes</taxon>
        <taxon>Mesostigmata</taxon>
        <taxon>Gamasina</taxon>
        <taxon>Dermanyssoidea</taxon>
        <taxon>Varroidae</taxon>
        <taxon>Varroa</taxon>
    </lineage>
</organism>
<evidence type="ECO:0000256" key="3">
    <source>
        <dbReference type="ARBA" id="ARBA00022692"/>
    </source>
</evidence>
<dbReference type="InParanoid" id="A0A7M7MIW0"/>
<dbReference type="InterPro" id="IPR056853">
    <property type="entry name" value="AGMP_C"/>
</dbReference>
<comment type="similarity">
    <text evidence="10">Belongs to the sterol desaturase family. TMEM195 subfamily.</text>
</comment>
<keyword evidence="3 14" id="KW-0812">Transmembrane</keyword>
<feature type="transmembrane region" description="Helical" evidence="14">
    <location>
        <begin position="445"/>
        <end position="466"/>
    </location>
</feature>
<keyword evidence="7" id="KW-0408">Iron</keyword>
<accession>A0A7M7MIW0</accession>
<feature type="transmembrane region" description="Helical" evidence="14">
    <location>
        <begin position="413"/>
        <end position="433"/>
    </location>
</feature>
<feature type="transmembrane region" description="Helical" evidence="14">
    <location>
        <begin position="133"/>
        <end position="149"/>
    </location>
</feature>
<evidence type="ECO:0000256" key="1">
    <source>
        <dbReference type="ARBA" id="ARBA00001962"/>
    </source>
</evidence>
<dbReference type="EnsemblMetazoa" id="XM_022812938">
    <property type="protein sequence ID" value="XP_022668673"/>
    <property type="gene ID" value="LOC111253490"/>
</dbReference>
<evidence type="ECO:0000259" key="16">
    <source>
        <dbReference type="Pfam" id="PF24858"/>
    </source>
</evidence>
<dbReference type="PANTHER" id="PTHR21624">
    <property type="entry name" value="STEROL DESATURASE-RELATED PROTEIN"/>
    <property type="match status" value="1"/>
</dbReference>
<feature type="transmembrane region" description="Helical" evidence="14">
    <location>
        <begin position="350"/>
        <end position="370"/>
    </location>
</feature>
<dbReference type="OrthoDB" id="6354873at2759"/>
<evidence type="ECO:0000256" key="12">
    <source>
        <dbReference type="ARBA" id="ARBA00040992"/>
    </source>
</evidence>
<keyword evidence="18" id="KW-1185">Reference proteome</keyword>
<dbReference type="InterPro" id="IPR006694">
    <property type="entry name" value="Fatty_acid_hydroxylase"/>
</dbReference>
<dbReference type="Pfam" id="PF04116">
    <property type="entry name" value="FA_hydroxylase"/>
    <property type="match status" value="1"/>
</dbReference>
<dbReference type="GO" id="GO:0008610">
    <property type="term" value="P:lipid biosynthetic process"/>
    <property type="evidence" value="ECO:0007669"/>
    <property type="project" value="InterPro"/>
</dbReference>
<evidence type="ECO:0000313" key="18">
    <source>
        <dbReference type="Proteomes" id="UP000594260"/>
    </source>
</evidence>
<evidence type="ECO:0000256" key="5">
    <source>
        <dbReference type="ARBA" id="ARBA00022989"/>
    </source>
</evidence>
<reference evidence="17" key="1">
    <citation type="submission" date="2021-01" db="UniProtKB">
        <authorList>
            <consortium name="EnsemblMetazoa"/>
        </authorList>
    </citation>
    <scope>IDENTIFICATION</scope>
</reference>
<feature type="domain" description="Alkylglycerol monooxygenase C-terminal" evidence="16">
    <location>
        <begin position="357"/>
        <end position="423"/>
    </location>
</feature>
<dbReference type="GO" id="GO:0050479">
    <property type="term" value="F:glyceryl-ether monooxygenase activity"/>
    <property type="evidence" value="ECO:0007669"/>
    <property type="project" value="UniProtKB-EC"/>
</dbReference>
<comment type="cofactor">
    <cofactor evidence="1">
        <name>Fe cation</name>
        <dbReference type="ChEBI" id="CHEBI:24875"/>
    </cofactor>
</comment>
<sequence length="502" mass="59276">MPAIICTNITNGELSFGAADLLEWLREQSLPYRALWYLVSPEEAFMTNDGSEYIDMANITVPAFRNLIIIQGIFLLIVGRKILHPSEVIVNVGQGMIMQVIRLIVGLGEFYLYDQVYNRWHWIDASRWDQWDTWIFGAIFFDLCFYVFHRMGHEVHLFWAMHQVHHSSEEYNLSVSLRLSHFHDFVHFGLIYVPLALFGVPTKVCFIHKTLNLLFQFWLHSEYCPKLGPIEWIFITPSHHRVHHGRNTKYLDRNYGGFLVIWDRLFGTYQEEEETPSYGITKQINTFDTFYIQLHQFREIYRNVRDREGYRNKLYSIIKGPGWEPGSPWTGWTHKVPPTKPERPRFRAQISLFWVGYTWLQFAPFAAVYGEVVQYYHDMHRSSLVFILVYMYAFLEALGFIFDKRWFAPHFEVVRCVIFILMRPIFLEVYSVAHATPLKESLISISYALTAVSGIVCAFVAIYSYYRNQGEKATRQHEEVSNVIKFGREVTQEMSKEQRKQD</sequence>
<dbReference type="GO" id="GO:0005506">
    <property type="term" value="F:iron ion binding"/>
    <property type="evidence" value="ECO:0007669"/>
    <property type="project" value="InterPro"/>
</dbReference>
<evidence type="ECO:0000256" key="2">
    <source>
        <dbReference type="ARBA" id="ARBA00004477"/>
    </source>
</evidence>
<keyword evidence="8" id="KW-0443">Lipid metabolism</keyword>
<evidence type="ECO:0000256" key="10">
    <source>
        <dbReference type="ARBA" id="ARBA00038190"/>
    </source>
</evidence>
<evidence type="ECO:0000256" key="11">
    <source>
        <dbReference type="ARBA" id="ARBA00039026"/>
    </source>
</evidence>
<evidence type="ECO:0000256" key="13">
    <source>
        <dbReference type="ARBA" id="ARBA00047556"/>
    </source>
</evidence>
<dbReference type="GO" id="GO:0006643">
    <property type="term" value="P:membrane lipid metabolic process"/>
    <property type="evidence" value="ECO:0007669"/>
    <property type="project" value="TreeGrafter"/>
</dbReference>
<evidence type="ECO:0000256" key="7">
    <source>
        <dbReference type="ARBA" id="ARBA00023004"/>
    </source>
</evidence>
<keyword evidence="5 14" id="KW-1133">Transmembrane helix</keyword>
<protein>
    <recommendedName>
        <fullName evidence="12">Alkylglycerol monooxygenase</fullName>
        <ecNumber evidence="11">1.14.16.5</ecNumber>
    </recommendedName>
</protein>
<keyword evidence="6" id="KW-0560">Oxidoreductase</keyword>
<dbReference type="OMA" id="YIITDHP"/>
<name>A0A7M7MIW0_VARDE</name>
<dbReference type="KEGG" id="vde:111253490"/>
<evidence type="ECO:0000256" key="6">
    <source>
        <dbReference type="ARBA" id="ARBA00023002"/>
    </source>
</evidence>
<dbReference type="GeneID" id="111253490"/>
<keyword evidence="4" id="KW-0256">Endoplasmic reticulum</keyword>
<evidence type="ECO:0000256" key="14">
    <source>
        <dbReference type="SAM" id="Phobius"/>
    </source>
</evidence>
<proteinExistence type="inferred from homology"/>